<dbReference type="HAMAP" id="MF_00316">
    <property type="entry name" value="MobA"/>
    <property type="match status" value="1"/>
</dbReference>
<evidence type="ECO:0000256" key="4">
    <source>
        <dbReference type="ARBA" id="ARBA00022741"/>
    </source>
</evidence>
<reference evidence="10 11" key="1">
    <citation type="submission" date="2024-04" db="EMBL/GenBank/DDBJ databases">
        <authorList>
            <person name="Abashina T."/>
            <person name="Shaikin A."/>
        </authorList>
    </citation>
    <scope>NUCLEOTIDE SEQUENCE [LARGE SCALE GENOMIC DNA]</scope>
    <source>
        <strain evidence="10 11">AAFK</strain>
    </source>
</reference>
<dbReference type="PANTHER" id="PTHR19136">
    <property type="entry name" value="MOLYBDENUM COFACTOR GUANYLYLTRANSFERASE"/>
    <property type="match status" value="1"/>
</dbReference>
<feature type="binding site" evidence="8">
    <location>
        <position position="105"/>
    </location>
    <ligand>
        <name>Mg(2+)</name>
        <dbReference type="ChEBI" id="CHEBI:18420"/>
    </ligand>
</feature>
<keyword evidence="4 8" id="KW-0547">Nucleotide-binding</keyword>
<comment type="similarity">
    <text evidence="8">Belongs to the MobA family.</text>
</comment>
<keyword evidence="10" id="KW-0548">Nucleotidyltransferase</keyword>
<name>A0ABU9D4E4_9PROT</name>
<dbReference type="SUPFAM" id="SSF53448">
    <property type="entry name" value="Nucleotide-diphospho-sugar transferases"/>
    <property type="match status" value="1"/>
</dbReference>
<keyword evidence="5 8" id="KW-0460">Magnesium</keyword>
<comment type="caution">
    <text evidence="8">Lacks conserved residue(s) required for the propagation of feature annotation.</text>
</comment>
<evidence type="ECO:0000256" key="6">
    <source>
        <dbReference type="ARBA" id="ARBA00023134"/>
    </source>
</evidence>
<keyword evidence="7 8" id="KW-0501">Molybdenum cofactor biosynthesis</keyword>
<accession>A0ABU9D4E4</accession>
<keyword evidence="2 8" id="KW-0808">Transferase</keyword>
<keyword evidence="6 8" id="KW-0342">GTP-binding</keyword>
<dbReference type="InterPro" id="IPR025877">
    <property type="entry name" value="MobA-like_NTP_Trfase"/>
</dbReference>
<dbReference type="Pfam" id="PF12804">
    <property type="entry name" value="NTP_transf_3"/>
    <property type="match status" value="1"/>
</dbReference>
<dbReference type="RefSeq" id="WP_341369355.1">
    <property type="nucleotide sequence ID" value="NZ_JBBPCO010000001.1"/>
</dbReference>
<feature type="binding site" evidence="8">
    <location>
        <position position="105"/>
    </location>
    <ligand>
        <name>GTP</name>
        <dbReference type="ChEBI" id="CHEBI:37565"/>
    </ligand>
</feature>
<comment type="domain">
    <text evidence="8">The N-terminal domain determines nucleotide recognition and specific binding, while the C-terminal domain determines the specific binding to the target protein.</text>
</comment>
<gene>
    <name evidence="8 10" type="primary">mobA</name>
    <name evidence="10" type="ORF">WOB96_00790</name>
</gene>
<feature type="domain" description="MobA-like NTP transferase" evidence="9">
    <location>
        <begin position="13"/>
        <end position="163"/>
    </location>
</feature>
<evidence type="ECO:0000256" key="2">
    <source>
        <dbReference type="ARBA" id="ARBA00022679"/>
    </source>
</evidence>
<organism evidence="10 11">
    <name type="scientific">Thermithiobacillus plumbiphilus</name>
    <dbReference type="NCBI Taxonomy" id="1729899"/>
    <lineage>
        <taxon>Bacteria</taxon>
        <taxon>Pseudomonadati</taxon>
        <taxon>Pseudomonadota</taxon>
        <taxon>Acidithiobacillia</taxon>
        <taxon>Acidithiobacillales</taxon>
        <taxon>Thermithiobacillaceae</taxon>
        <taxon>Thermithiobacillus</taxon>
    </lineage>
</organism>
<evidence type="ECO:0000313" key="10">
    <source>
        <dbReference type="EMBL" id="MEK8088289.1"/>
    </source>
</evidence>
<evidence type="ECO:0000256" key="3">
    <source>
        <dbReference type="ARBA" id="ARBA00022723"/>
    </source>
</evidence>
<comment type="caution">
    <text evidence="10">The sequence shown here is derived from an EMBL/GenBank/DDBJ whole genome shotgun (WGS) entry which is preliminary data.</text>
</comment>
<sequence length="198" mass="22251">MPATHHTPLPLSALILAGGAGRRMQGQDKGWLLWQGAPLVEHALNRLRDQAREILISANRNQADYRALGCRVLEDDMPGYPGPLQGLRQGLLHAREDWLFTQPVDSPLLPDDIVERLWGARDSVPLVLARSPSGPHPLLCLCRRDLLPLLDAYLARGERRVQGWYADIPHNWVDFTETQMFNCNHPQDLTATLADDFS</sequence>
<dbReference type="NCBIfam" id="TIGR02665">
    <property type="entry name" value="molyb_mobA"/>
    <property type="match status" value="1"/>
</dbReference>
<feature type="binding site" evidence="8">
    <location>
        <position position="75"/>
    </location>
    <ligand>
        <name>GTP</name>
        <dbReference type="ChEBI" id="CHEBI:37565"/>
    </ligand>
</feature>
<keyword evidence="11" id="KW-1185">Reference proteome</keyword>
<evidence type="ECO:0000256" key="1">
    <source>
        <dbReference type="ARBA" id="ARBA00022490"/>
    </source>
</evidence>
<evidence type="ECO:0000259" key="9">
    <source>
        <dbReference type="Pfam" id="PF12804"/>
    </source>
</evidence>
<comment type="catalytic activity">
    <reaction evidence="8">
        <text>Mo-molybdopterin + GTP + H(+) = Mo-molybdopterin guanine dinucleotide + diphosphate</text>
        <dbReference type="Rhea" id="RHEA:34243"/>
        <dbReference type="ChEBI" id="CHEBI:15378"/>
        <dbReference type="ChEBI" id="CHEBI:33019"/>
        <dbReference type="ChEBI" id="CHEBI:37565"/>
        <dbReference type="ChEBI" id="CHEBI:71302"/>
        <dbReference type="ChEBI" id="CHEBI:71310"/>
        <dbReference type="EC" id="2.7.7.77"/>
    </reaction>
</comment>
<dbReference type="InterPro" id="IPR013482">
    <property type="entry name" value="Molybde_CF_guanTrfase"/>
</dbReference>
<keyword evidence="3 8" id="KW-0479">Metal-binding</keyword>
<comment type="subunit">
    <text evidence="8">Monomer.</text>
</comment>
<comment type="cofactor">
    <cofactor evidence="8">
        <name>Mg(2+)</name>
        <dbReference type="ChEBI" id="CHEBI:18420"/>
    </cofactor>
</comment>
<dbReference type="PANTHER" id="PTHR19136:SF81">
    <property type="entry name" value="MOLYBDENUM COFACTOR GUANYLYLTRANSFERASE"/>
    <property type="match status" value="1"/>
</dbReference>
<comment type="subcellular location">
    <subcellularLocation>
        <location evidence="8">Cytoplasm</location>
    </subcellularLocation>
</comment>
<feature type="binding site" evidence="8">
    <location>
        <begin position="16"/>
        <end position="18"/>
    </location>
    <ligand>
        <name>GTP</name>
        <dbReference type="ChEBI" id="CHEBI:37565"/>
    </ligand>
</feature>
<evidence type="ECO:0000256" key="5">
    <source>
        <dbReference type="ARBA" id="ARBA00022842"/>
    </source>
</evidence>
<dbReference type="EC" id="2.7.7.77" evidence="8"/>
<protein>
    <recommendedName>
        <fullName evidence="8">Molybdenum cofactor guanylyltransferase</fullName>
        <shortName evidence="8">MoCo guanylyltransferase</shortName>
        <ecNumber evidence="8">2.7.7.77</ecNumber>
    </recommendedName>
    <alternativeName>
        <fullName evidence="8">GTP:molybdopterin guanylyltransferase</fullName>
    </alternativeName>
    <alternativeName>
        <fullName evidence="8">Mo-MPT guanylyltransferase</fullName>
    </alternativeName>
    <alternativeName>
        <fullName evidence="8">Molybdopterin guanylyltransferase</fullName>
    </alternativeName>
    <alternativeName>
        <fullName evidence="8">Molybdopterin-guanine dinucleotide synthase</fullName>
        <shortName evidence="8">MGD synthase</shortName>
    </alternativeName>
</protein>
<dbReference type="InterPro" id="IPR029044">
    <property type="entry name" value="Nucleotide-diphossugar_trans"/>
</dbReference>
<dbReference type="CDD" id="cd02503">
    <property type="entry name" value="MobA"/>
    <property type="match status" value="1"/>
</dbReference>
<evidence type="ECO:0000313" key="11">
    <source>
        <dbReference type="Proteomes" id="UP001446205"/>
    </source>
</evidence>
<evidence type="ECO:0000256" key="8">
    <source>
        <dbReference type="HAMAP-Rule" id="MF_00316"/>
    </source>
</evidence>
<dbReference type="Gene3D" id="3.90.550.10">
    <property type="entry name" value="Spore Coat Polysaccharide Biosynthesis Protein SpsA, Chain A"/>
    <property type="match status" value="1"/>
</dbReference>
<keyword evidence="1 8" id="KW-0963">Cytoplasm</keyword>
<dbReference type="GO" id="GO:0061603">
    <property type="term" value="F:molybdenum cofactor guanylyltransferase activity"/>
    <property type="evidence" value="ECO:0007669"/>
    <property type="project" value="UniProtKB-EC"/>
</dbReference>
<proteinExistence type="inferred from homology"/>
<evidence type="ECO:0000256" key="7">
    <source>
        <dbReference type="ARBA" id="ARBA00023150"/>
    </source>
</evidence>
<dbReference type="Proteomes" id="UP001446205">
    <property type="component" value="Unassembled WGS sequence"/>
</dbReference>
<feature type="binding site" evidence="8">
    <location>
        <position position="29"/>
    </location>
    <ligand>
        <name>GTP</name>
        <dbReference type="ChEBI" id="CHEBI:37565"/>
    </ligand>
</feature>
<comment type="function">
    <text evidence="8">Transfers a GMP moiety from GTP to Mo-molybdopterin (Mo-MPT) cofactor (Moco or molybdenum cofactor) to form Mo-molybdopterin guanine dinucleotide (Mo-MGD) cofactor.</text>
</comment>
<dbReference type="EMBL" id="JBBPCO010000001">
    <property type="protein sequence ID" value="MEK8088289.1"/>
    <property type="molecule type" value="Genomic_DNA"/>
</dbReference>